<keyword evidence="1" id="KW-0732">Signal</keyword>
<accession>W0SJW9</accession>
<dbReference type="InterPro" id="IPR011990">
    <property type="entry name" value="TPR-like_helical_dom_sf"/>
</dbReference>
<feature type="signal peptide" evidence="1">
    <location>
        <begin position="1"/>
        <end position="21"/>
    </location>
</feature>
<name>W0SJW9_9PROT</name>
<reference evidence="2 3" key="1">
    <citation type="journal article" date="2014" name="Syst. Appl. Microbiol.">
        <title>Complete genomes of freshwater sulfur oxidizers Sulfuricella denitrificans skB26 and Sulfuritalea hydrogenivorans sk43H: genetic insights into the sulfur oxidation pathway of betaproteobacteria.</title>
        <authorList>
            <person name="Watanabe T."/>
            <person name="Kojima H."/>
            <person name="Fukui M."/>
        </authorList>
    </citation>
    <scope>NUCLEOTIDE SEQUENCE [LARGE SCALE GENOMIC DNA]</scope>
    <source>
        <strain evidence="2">DSM22779</strain>
    </source>
</reference>
<organism evidence="2 3">
    <name type="scientific">Sulfuritalea hydrogenivorans sk43H</name>
    <dbReference type="NCBI Taxonomy" id="1223802"/>
    <lineage>
        <taxon>Bacteria</taxon>
        <taxon>Pseudomonadati</taxon>
        <taxon>Pseudomonadota</taxon>
        <taxon>Betaproteobacteria</taxon>
        <taxon>Nitrosomonadales</taxon>
        <taxon>Sterolibacteriaceae</taxon>
        <taxon>Sulfuritalea</taxon>
    </lineage>
</organism>
<dbReference type="RefSeq" id="WP_041100638.1">
    <property type="nucleotide sequence ID" value="NZ_AP012547.1"/>
</dbReference>
<keyword evidence="3" id="KW-1185">Reference proteome</keyword>
<dbReference type="EMBL" id="AP012547">
    <property type="protein sequence ID" value="BAO30975.1"/>
    <property type="molecule type" value="Genomic_DNA"/>
</dbReference>
<proteinExistence type="predicted"/>
<dbReference type="HOGENOM" id="CLU_976356_0_0_4"/>
<dbReference type="Gene3D" id="1.25.40.10">
    <property type="entry name" value="Tetratricopeptide repeat domain"/>
    <property type="match status" value="1"/>
</dbReference>
<evidence type="ECO:0008006" key="4">
    <source>
        <dbReference type="Google" id="ProtNLM"/>
    </source>
</evidence>
<gene>
    <name evidence="2" type="ORF">SUTH_03202</name>
</gene>
<dbReference type="Proteomes" id="UP000031637">
    <property type="component" value="Chromosome"/>
</dbReference>
<dbReference type="STRING" id="1223802.SUTH_03202"/>
<sequence>MARAELRDSICAALLAALLLAACGSAPKVSEPLLRKQAVEAEADGAKRYARGDYAGAARHFGAASQLQQSLDDPAAAARNQLNQARAELALGQAEAALHRAQRIAQTELALDSLLLQAQANLALGKPAAVRANLDAAAAACATNCAQAASLNLLQARAALADKRMADSLRHAEAALKLLQDKDEAAETGNAWRLIATARLAGDDAANALPAARAALDIDRQLALPEKIARDWLLIGDIQRRVGAGDTAPAYRRALDVATAAGLTDIARIATQALADVTTKKETPR</sequence>
<evidence type="ECO:0000313" key="2">
    <source>
        <dbReference type="EMBL" id="BAO30975.1"/>
    </source>
</evidence>
<evidence type="ECO:0000256" key="1">
    <source>
        <dbReference type="SAM" id="SignalP"/>
    </source>
</evidence>
<feature type="chain" id="PRO_5004795898" description="MalT-like TPR region domain-containing protein" evidence="1">
    <location>
        <begin position="22"/>
        <end position="285"/>
    </location>
</feature>
<dbReference type="KEGG" id="shd:SUTH_03202"/>
<protein>
    <recommendedName>
        <fullName evidence="4">MalT-like TPR region domain-containing protein</fullName>
    </recommendedName>
</protein>
<dbReference type="AlphaFoldDB" id="W0SJW9"/>
<dbReference type="PROSITE" id="PS51257">
    <property type="entry name" value="PROKAR_LIPOPROTEIN"/>
    <property type="match status" value="1"/>
</dbReference>
<evidence type="ECO:0000313" key="3">
    <source>
        <dbReference type="Proteomes" id="UP000031637"/>
    </source>
</evidence>